<dbReference type="CDD" id="cd07814">
    <property type="entry name" value="SRPBCC_CalC_Aha1-like"/>
    <property type="match status" value="1"/>
</dbReference>
<dbReference type="Proteomes" id="UP000185003">
    <property type="component" value="Unassembled WGS sequence"/>
</dbReference>
<evidence type="ECO:0000259" key="2">
    <source>
        <dbReference type="Pfam" id="PF08327"/>
    </source>
</evidence>
<dbReference type="EMBL" id="FSRA01000001">
    <property type="protein sequence ID" value="SIN97123.1"/>
    <property type="molecule type" value="Genomic_DNA"/>
</dbReference>
<dbReference type="InterPro" id="IPR023393">
    <property type="entry name" value="START-like_dom_sf"/>
</dbReference>
<dbReference type="Pfam" id="PF08327">
    <property type="entry name" value="AHSA1"/>
    <property type="match status" value="1"/>
</dbReference>
<name>A0A1N6FPG1_9BACT</name>
<evidence type="ECO:0000313" key="3">
    <source>
        <dbReference type="EMBL" id="SIN97123.1"/>
    </source>
</evidence>
<evidence type="ECO:0000256" key="1">
    <source>
        <dbReference type="ARBA" id="ARBA00006817"/>
    </source>
</evidence>
<reference evidence="3 4" key="1">
    <citation type="submission" date="2016-11" db="EMBL/GenBank/DDBJ databases">
        <authorList>
            <person name="Jaros S."/>
            <person name="Januszkiewicz K."/>
            <person name="Wedrychowicz H."/>
        </authorList>
    </citation>
    <scope>NUCLEOTIDE SEQUENCE [LARGE SCALE GENOMIC DNA]</scope>
    <source>
        <strain evidence="3 4">DSM 24787</strain>
    </source>
</reference>
<proteinExistence type="inferred from homology"/>
<evidence type="ECO:0000313" key="4">
    <source>
        <dbReference type="Proteomes" id="UP000185003"/>
    </source>
</evidence>
<dbReference type="InterPro" id="IPR013538">
    <property type="entry name" value="ASHA1/2-like_C"/>
</dbReference>
<dbReference type="AlphaFoldDB" id="A0A1N6FPG1"/>
<keyword evidence="4" id="KW-1185">Reference proteome</keyword>
<dbReference type="OrthoDB" id="765368at2"/>
<accession>A0A1N6FPG1</accession>
<dbReference type="SUPFAM" id="SSF55961">
    <property type="entry name" value="Bet v1-like"/>
    <property type="match status" value="1"/>
</dbReference>
<protein>
    <submittedName>
        <fullName evidence="3">Uncharacterized conserved protein YndB, AHSA1/START domain</fullName>
    </submittedName>
</protein>
<sequence length="128" mass="14211">MQIEKSILINATPAKVWEVFTNPEVTRKMGGEYISDWKAGSSFGWKGADGKMYTQGVILQIIPNQLLQHHLFRPEDGHSILSTITYEFLDQQGSTLLLAKEDPVESYEDASAGWDAALQAVKELAEGL</sequence>
<feature type="domain" description="Activator of Hsp90 ATPase homologue 1/2-like C-terminal" evidence="2">
    <location>
        <begin position="10"/>
        <end position="125"/>
    </location>
</feature>
<dbReference type="RefSeq" id="WP_074239389.1">
    <property type="nucleotide sequence ID" value="NZ_FSRA01000001.1"/>
</dbReference>
<organism evidence="3 4">
    <name type="scientific">Chitinophaga niabensis</name>
    <dbReference type="NCBI Taxonomy" id="536979"/>
    <lineage>
        <taxon>Bacteria</taxon>
        <taxon>Pseudomonadati</taxon>
        <taxon>Bacteroidota</taxon>
        <taxon>Chitinophagia</taxon>
        <taxon>Chitinophagales</taxon>
        <taxon>Chitinophagaceae</taxon>
        <taxon>Chitinophaga</taxon>
    </lineage>
</organism>
<gene>
    <name evidence="3" type="ORF">SAMN04488055_2335</name>
</gene>
<comment type="similarity">
    <text evidence="1">Belongs to the AHA1 family.</text>
</comment>
<dbReference type="Gene3D" id="3.30.530.20">
    <property type="match status" value="1"/>
</dbReference>
<dbReference type="STRING" id="536979.SAMN04488055_2335"/>